<dbReference type="EnsemblPlants" id="Pp3c4_7080V3.2">
    <property type="protein sequence ID" value="Pp3c4_7080V3.2"/>
    <property type="gene ID" value="Pp3c4_7080"/>
</dbReference>
<keyword evidence="3" id="KW-0479">Metal-binding</keyword>
<reference evidence="11 13" key="1">
    <citation type="journal article" date="2008" name="Science">
        <title>The Physcomitrella genome reveals evolutionary insights into the conquest of land by plants.</title>
        <authorList>
            <person name="Rensing S."/>
            <person name="Lang D."/>
            <person name="Zimmer A."/>
            <person name="Terry A."/>
            <person name="Salamov A."/>
            <person name="Shapiro H."/>
            <person name="Nishiyama T."/>
            <person name="Perroud P.-F."/>
            <person name="Lindquist E."/>
            <person name="Kamisugi Y."/>
            <person name="Tanahashi T."/>
            <person name="Sakakibara K."/>
            <person name="Fujita T."/>
            <person name="Oishi K."/>
            <person name="Shin-I T."/>
            <person name="Kuroki Y."/>
            <person name="Toyoda A."/>
            <person name="Suzuki Y."/>
            <person name="Hashimoto A."/>
            <person name="Yamaguchi K."/>
            <person name="Sugano A."/>
            <person name="Kohara Y."/>
            <person name="Fujiyama A."/>
            <person name="Anterola A."/>
            <person name="Aoki S."/>
            <person name="Ashton N."/>
            <person name="Barbazuk W.B."/>
            <person name="Barker E."/>
            <person name="Bennetzen J."/>
            <person name="Bezanilla M."/>
            <person name="Blankenship R."/>
            <person name="Cho S.H."/>
            <person name="Dutcher S."/>
            <person name="Estelle M."/>
            <person name="Fawcett J.A."/>
            <person name="Gundlach H."/>
            <person name="Hanada K."/>
            <person name="Heyl A."/>
            <person name="Hicks K.A."/>
            <person name="Hugh J."/>
            <person name="Lohr M."/>
            <person name="Mayer K."/>
            <person name="Melkozernov A."/>
            <person name="Murata T."/>
            <person name="Nelson D."/>
            <person name="Pils B."/>
            <person name="Prigge M."/>
            <person name="Reiss B."/>
            <person name="Renner T."/>
            <person name="Rombauts S."/>
            <person name="Rushton P."/>
            <person name="Sanderfoot A."/>
            <person name="Schween G."/>
            <person name="Shiu S.-H."/>
            <person name="Stueber K."/>
            <person name="Theodoulou F.L."/>
            <person name="Tu H."/>
            <person name="Van de Peer Y."/>
            <person name="Verrier P.J."/>
            <person name="Waters E."/>
            <person name="Wood A."/>
            <person name="Yang L."/>
            <person name="Cove D."/>
            <person name="Cuming A."/>
            <person name="Hasebe M."/>
            <person name="Lucas S."/>
            <person name="Mishler D.B."/>
            <person name="Reski R."/>
            <person name="Grigoriev I."/>
            <person name="Quatrano R.S."/>
            <person name="Boore J.L."/>
        </authorList>
    </citation>
    <scope>NUCLEOTIDE SEQUENCE [LARGE SCALE GENOMIC DNA]</scope>
    <source>
        <strain evidence="12 13">cv. Gransden 2004</strain>
    </source>
</reference>
<feature type="domain" description="B box-type" evidence="9">
    <location>
        <begin position="24"/>
        <end position="71"/>
    </location>
</feature>
<keyword evidence="5 7" id="KW-0539">Nucleus</keyword>
<evidence type="ECO:0000259" key="9">
    <source>
        <dbReference type="PROSITE" id="PS50119"/>
    </source>
</evidence>
<evidence type="ECO:0000313" key="12">
    <source>
        <dbReference type="EnsemblPlants" id="Pp3c4_7080V3.1"/>
    </source>
</evidence>
<dbReference type="eggNOG" id="KOG1601">
    <property type="taxonomic scope" value="Eukaryota"/>
</dbReference>
<evidence type="ECO:0000256" key="3">
    <source>
        <dbReference type="ARBA" id="ARBA00022723"/>
    </source>
</evidence>
<feature type="region of interest" description="Disordered" evidence="8">
    <location>
        <begin position="213"/>
        <end position="264"/>
    </location>
</feature>
<gene>
    <name evidence="12" type="primary">LOC112281290</name>
    <name evidence="11" type="ORF">PHYPA_005878</name>
</gene>
<dbReference type="CDD" id="cd19821">
    <property type="entry name" value="Bbox1_BBX-like"/>
    <property type="match status" value="1"/>
</dbReference>
<evidence type="ECO:0000256" key="8">
    <source>
        <dbReference type="SAM" id="MobiDB-lite"/>
    </source>
</evidence>
<dbReference type="GO" id="GO:0008270">
    <property type="term" value="F:zinc ion binding"/>
    <property type="evidence" value="ECO:0007669"/>
    <property type="project" value="UniProtKB-KW"/>
</dbReference>
<dbReference type="InterPro" id="IPR052453">
    <property type="entry name" value="CONSTANS-like_ZF"/>
</dbReference>
<evidence type="ECO:0000256" key="1">
    <source>
        <dbReference type="ARBA" id="ARBA00004123"/>
    </source>
</evidence>
<dbReference type="InterPro" id="IPR000315">
    <property type="entry name" value="Znf_B-box"/>
</dbReference>
<dbReference type="OMA" id="CCEHEIN"/>
<dbReference type="SMART" id="SM00336">
    <property type="entry name" value="BBOX"/>
    <property type="match status" value="1"/>
</dbReference>
<dbReference type="OrthoDB" id="153872at2759"/>
<dbReference type="Gramene" id="Pp3c4_7080V3.1">
    <property type="protein sequence ID" value="Pp3c4_7080V3.1"/>
    <property type="gene ID" value="Pp3c4_7080"/>
</dbReference>
<dbReference type="Proteomes" id="UP000006727">
    <property type="component" value="Chromosome 4"/>
</dbReference>
<dbReference type="PANTHER" id="PTHR31874">
    <property type="entry name" value="CCT MOTIF FAMILY PROTEIN, EXPRESSED"/>
    <property type="match status" value="1"/>
</dbReference>
<keyword evidence="6" id="KW-0863">Zinc-finger</keyword>
<protein>
    <recommendedName>
        <fullName evidence="14">CCT domain-containing protein</fullName>
    </recommendedName>
</protein>
<dbReference type="GO" id="GO:0005634">
    <property type="term" value="C:nucleus"/>
    <property type="evidence" value="ECO:0000318"/>
    <property type="project" value="GO_Central"/>
</dbReference>
<sequence length="475" mass="52247">MAGGGGIKGAVNNNVATAMAIAGRDSRACDVCGLHRARWYCSVDNAHLCRRCDQNVHSANALALHHERVRLDLQGNALHTPRKALKGNTSAPQNSLKSAAQMDHAAPSRKSFRQSRRPNTDASPPNSHKINRRGKEKSDSSHEVPNFVTVNIHESPFSFTHDSATAMSIAEYCKGRAAAAAAMAADVDTNEELSSGDSDQYLVPNGYLDDFESATVPTPGCRQQGCDPSDDAASNDALDDGEGKDQYDSGAFDQTNGLEFKRGSDQDRINEKYRLGFSEVVGMRDADDFEGESGYTEGEGEVEDEAYDQSCAYGDPERQRVSPFVKDLKSEYDVLDRLDLIKREVAAVLRCSLEAQEKKSAPPPLLRLNFDDVLSAWSDRSLWTDGRRPQTVPDDSSEAVGGTDVGLVPDINTQYAQGATLAAGDKGREFRVMRYKEKRRTRLFSKKIRYEVRKLNAERRPRMKGRFVKQTPGGS</sequence>
<evidence type="ECO:0000256" key="4">
    <source>
        <dbReference type="ARBA" id="ARBA00022833"/>
    </source>
</evidence>
<dbReference type="GO" id="GO:0006355">
    <property type="term" value="P:regulation of DNA-templated transcription"/>
    <property type="evidence" value="ECO:0000318"/>
    <property type="project" value="GO_Central"/>
</dbReference>
<dbReference type="AlphaFoldDB" id="A9SZT1"/>
<evidence type="ECO:0000313" key="13">
    <source>
        <dbReference type="Proteomes" id="UP000006727"/>
    </source>
</evidence>
<evidence type="ECO:0008006" key="14">
    <source>
        <dbReference type="Google" id="ProtNLM"/>
    </source>
</evidence>
<dbReference type="PROSITE" id="PS50119">
    <property type="entry name" value="ZF_BBOX"/>
    <property type="match status" value="1"/>
</dbReference>
<feature type="compositionally biased region" description="Polar residues" evidence="8">
    <location>
        <begin position="87"/>
        <end position="98"/>
    </location>
</feature>
<evidence type="ECO:0000256" key="7">
    <source>
        <dbReference type="PROSITE-ProRule" id="PRU00357"/>
    </source>
</evidence>
<evidence type="ECO:0000259" key="10">
    <source>
        <dbReference type="PROSITE" id="PS51017"/>
    </source>
</evidence>
<comment type="subcellular location">
    <subcellularLocation>
        <location evidence="1 7">Nucleus</location>
    </subcellularLocation>
</comment>
<dbReference type="RefSeq" id="XP_024373406.1">
    <property type="nucleotide sequence ID" value="XM_024517638.2"/>
</dbReference>
<reference evidence="11 13" key="2">
    <citation type="journal article" date="2018" name="Plant J.">
        <title>The Physcomitrella patens chromosome-scale assembly reveals moss genome structure and evolution.</title>
        <authorList>
            <person name="Lang D."/>
            <person name="Ullrich K.K."/>
            <person name="Murat F."/>
            <person name="Fuchs J."/>
            <person name="Jenkins J."/>
            <person name="Haas F.B."/>
            <person name="Piednoel M."/>
            <person name="Gundlach H."/>
            <person name="Van Bel M."/>
            <person name="Meyberg R."/>
            <person name="Vives C."/>
            <person name="Morata J."/>
            <person name="Symeonidi A."/>
            <person name="Hiss M."/>
            <person name="Muchero W."/>
            <person name="Kamisugi Y."/>
            <person name="Saleh O."/>
            <person name="Blanc G."/>
            <person name="Decker E.L."/>
            <person name="van Gessel N."/>
            <person name="Grimwood J."/>
            <person name="Hayes R.D."/>
            <person name="Graham S.W."/>
            <person name="Gunter L.E."/>
            <person name="McDaniel S.F."/>
            <person name="Hoernstein S.N.W."/>
            <person name="Larsson A."/>
            <person name="Li F.W."/>
            <person name="Perroud P.F."/>
            <person name="Phillips J."/>
            <person name="Ranjan P."/>
            <person name="Rokshar D.S."/>
            <person name="Rothfels C.J."/>
            <person name="Schneider L."/>
            <person name="Shu S."/>
            <person name="Stevenson D.W."/>
            <person name="Thummler F."/>
            <person name="Tillich M."/>
            <person name="Villarreal Aguilar J.C."/>
            <person name="Widiez T."/>
            <person name="Wong G.K."/>
            <person name="Wymore A."/>
            <person name="Zhang Y."/>
            <person name="Zimmer A.D."/>
            <person name="Quatrano R.S."/>
            <person name="Mayer K.F.X."/>
            <person name="Goodstein D."/>
            <person name="Casacuberta J.M."/>
            <person name="Vandepoele K."/>
            <person name="Reski R."/>
            <person name="Cuming A.C."/>
            <person name="Tuskan G.A."/>
            <person name="Maumus F."/>
            <person name="Salse J."/>
            <person name="Schmutz J."/>
            <person name="Rensing S.A."/>
        </authorList>
    </citation>
    <scope>NUCLEOTIDE SEQUENCE [LARGE SCALE GENOMIC DNA]</scope>
    <source>
        <strain evidence="12 13">cv. Gransden 2004</strain>
    </source>
</reference>
<keyword evidence="4" id="KW-0862">Zinc</keyword>
<accession>A9SZT1</accession>
<dbReference type="EnsemblPlants" id="Pp3c4_7080V3.1">
    <property type="protein sequence ID" value="Pp3c4_7080V3.1"/>
    <property type="gene ID" value="Pp3c4_7080"/>
</dbReference>
<dbReference type="InterPro" id="IPR010402">
    <property type="entry name" value="CCT_domain"/>
</dbReference>
<proteinExistence type="inferred from homology"/>
<comment type="similarity">
    <text evidence="2">Belongs to the CONSTANS family.</text>
</comment>
<dbReference type="PANTHER" id="PTHR31874:SF1">
    <property type="entry name" value="ZINC FINGER PROTEIN CONSTANS-LIKE 6"/>
    <property type="match status" value="1"/>
</dbReference>
<evidence type="ECO:0000313" key="11">
    <source>
        <dbReference type="EMBL" id="PNR54985.1"/>
    </source>
</evidence>
<feature type="region of interest" description="Disordered" evidence="8">
    <location>
        <begin position="83"/>
        <end position="143"/>
    </location>
</feature>
<dbReference type="Pfam" id="PF06203">
    <property type="entry name" value="CCT"/>
    <property type="match status" value="1"/>
</dbReference>
<dbReference type="InterPro" id="IPR049808">
    <property type="entry name" value="CONSTANS-like_Bbox1"/>
</dbReference>
<dbReference type="Gramene" id="Pp3c4_7080V3.2">
    <property type="protein sequence ID" value="Pp3c4_7080V3.2"/>
    <property type="gene ID" value="Pp3c4_7080"/>
</dbReference>
<reference evidence="12" key="3">
    <citation type="submission" date="2020-12" db="UniProtKB">
        <authorList>
            <consortium name="EnsemblPlants"/>
        </authorList>
    </citation>
    <scope>IDENTIFICATION</scope>
</reference>
<name>A9SZT1_PHYPA</name>
<organism evidence="11">
    <name type="scientific">Physcomitrium patens</name>
    <name type="common">Spreading-leaved earth moss</name>
    <name type="synonym">Physcomitrella patens</name>
    <dbReference type="NCBI Taxonomy" id="3218"/>
    <lineage>
        <taxon>Eukaryota</taxon>
        <taxon>Viridiplantae</taxon>
        <taxon>Streptophyta</taxon>
        <taxon>Embryophyta</taxon>
        <taxon>Bryophyta</taxon>
        <taxon>Bryophytina</taxon>
        <taxon>Bryopsida</taxon>
        <taxon>Funariidae</taxon>
        <taxon>Funariales</taxon>
        <taxon>Funariaceae</taxon>
        <taxon>Physcomitrium</taxon>
    </lineage>
</organism>
<feature type="domain" description="CCT" evidence="10">
    <location>
        <begin position="428"/>
        <end position="470"/>
    </location>
</feature>
<keyword evidence="13" id="KW-1185">Reference proteome</keyword>
<dbReference type="HOGENOM" id="CLU_035373_2_0_1"/>
<dbReference type="PaxDb" id="3218-PP1S143_52V6.1"/>
<evidence type="ECO:0000256" key="2">
    <source>
        <dbReference type="ARBA" id="ARBA00010024"/>
    </source>
</evidence>
<dbReference type="EMBL" id="ABEU02000004">
    <property type="protein sequence ID" value="PNR54985.1"/>
    <property type="molecule type" value="Genomic_DNA"/>
</dbReference>
<dbReference type="STRING" id="3218.A9SZT1"/>
<dbReference type="GeneID" id="112281290"/>
<dbReference type="PROSITE" id="PS51017">
    <property type="entry name" value="CCT"/>
    <property type="match status" value="1"/>
</dbReference>
<evidence type="ECO:0000256" key="6">
    <source>
        <dbReference type="PROSITE-ProRule" id="PRU00024"/>
    </source>
</evidence>
<evidence type="ECO:0000256" key="5">
    <source>
        <dbReference type="ARBA" id="ARBA00023242"/>
    </source>
</evidence>